<proteinExistence type="predicted"/>
<feature type="non-terminal residue" evidence="1">
    <location>
        <position position="1"/>
    </location>
</feature>
<sequence length="318" mass="36995">VADCMENLQLDPSGLIEEEQTLSQAMQVESDNFIEVDYWKPHEILNVRSANIFPPNYNFRKVCSCDECSAMIDELNDFAESTRSLLEGVMDITSFISHTVDHCFYLSQACNWSAQTLHKFRILLKEENEKLGVQFTLQENKFRHKHIEIQEVIAESGIVPYFEINRAEDEIDPSCVVEPIRFDIGSRGKLYYKPSRVRDVAHALLDQILKIEDEHKALKAEKGIEVDLCHLERQIKCLEQLPVEELLSEVVDVIRTVRAIIPFKAELSSIRMFITGVCDEMICIRRSFWQDYKSLYAHLPIADRHFILTKTIRDLQQW</sequence>
<evidence type="ECO:0000313" key="2">
    <source>
        <dbReference type="Proteomes" id="UP001153555"/>
    </source>
</evidence>
<dbReference type="AlphaFoldDB" id="A0A9N7NYK1"/>
<keyword evidence="2" id="KW-1185">Reference proteome</keyword>
<dbReference type="EMBL" id="CACSLK010034598">
    <property type="protein sequence ID" value="CAA0841753.1"/>
    <property type="molecule type" value="Genomic_DNA"/>
</dbReference>
<reference evidence="1" key="1">
    <citation type="submission" date="2019-12" db="EMBL/GenBank/DDBJ databases">
        <authorList>
            <person name="Scholes J."/>
        </authorList>
    </citation>
    <scope>NUCLEOTIDE SEQUENCE</scope>
</reference>
<feature type="non-terminal residue" evidence="1">
    <location>
        <position position="318"/>
    </location>
</feature>
<protein>
    <submittedName>
        <fullName evidence="1">Uncharacterized protein</fullName>
    </submittedName>
</protein>
<comment type="caution">
    <text evidence="1">The sequence shown here is derived from an EMBL/GenBank/DDBJ whole genome shotgun (WGS) entry which is preliminary data.</text>
</comment>
<gene>
    <name evidence="1" type="ORF">SHERM_07628</name>
</gene>
<accession>A0A9N7NYK1</accession>
<dbReference type="Proteomes" id="UP001153555">
    <property type="component" value="Unassembled WGS sequence"/>
</dbReference>
<dbReference type="OrthoDB" id="928018at2759"/>
<evidence type="ECO:0000313" key="1">
    <source>
        <dbReference type="EMBL" id="CAA0841753.1"/>
    </source>
</evidence>
<organism evidence="1 2">
    <name type="scientific">Striga hermonthica</name>
    <name type="common">Purple witchweed</name>
    <name type="synonym">Buchnera hermonthica</name>
    <dbReference type="NCBI Taxonomy" id="68872"/>
    <lineage>
        <taxon>Eukaryota</taxon>
        <taxon>Viridiplantae</taxon>
        <taxon>Streptophyta</taxon>
        <taxon>Embryophyta</taxon>
        <taxon>Tracheophyta</taxon>
        <taxon>Spermatophyta</taxon>
        <taxon>Magnoliopsida</taxon>
        <taxon>eudicotyledons</taxon>
        <taxon>Gunneridae</taxon>
        <taxon>Pentapetalae</taxon>
        <taxon>asterids</taxon>
        <taxon>lamiids</taxon>
        <taxon>Lamiales</taxon>
        <taxon>Orobanchaceae</taxon>
        <taxon>Buchnereae</taxon>
        <taxon>Striga</taxon>
    </lineage>
</organism>
<name>A0A9N7NYK1_STRHE</name>